<dbReference type="AlphaFoldDB" id="A0A510WPU1"/>
<name>A0A510WPU1_9LACO</name>
<dbReference type="RefSeq" id="WP_057827849.1">
    <property type="nucleotide sequence ID" value="NZ_BAAACL010000015.1"/>
</dbReference>
<dbReference type="Proteomes" id="UP000321722">
    <property type="component" value="Unassembled WGS sequence"/>
</dbReference>
<proteinExistence type="predicted"/>
<protein>
    <submittedName>
        <fullName evidence="1">Uncharacterized protein</fullName>
    </submittedName>
</protein>
<reference evidence="1 2" key="1">
    <citation type="submission" date="2019-07" db="EMBL/GenBank/DDBJ databases">
        <title>Whole genome shotgun sequence of Lactobacillus aviarius subsp. aviarius NBRC 102162.</title>
        <authorList>
            <person name="Hosoyama A."/>
            <person name="Uohara A."/>
            <person name="Ohji S."/>
            <person name="Ichikawa N."/>
        </authorList>
    </citation>
    <scope>NUCLEOTIDE SEQUENCE [LARGE SCALE GENOMIC DNA]</scope>
    <source>
        <strain evidence="1 2">NBRC 102162</strain>
    </source>
</reference>
<accession>A0A510WPU1</accession>
<sequence>MNNKKFKVIKKASTGYGVGYSKSNCLAQGINPDLPLISASPLVEKAFKGNQEIGMVIYAYQDSIDKHGKSWEHQPIRIKVTGLQHGFGLGDKIVFENLECVRIVTHSGNGNTTANYYYKATAVRLLKEGDNNA</sequence>
<dbReference type="GeneID" id="29933446"/>
<organism evidence="1 2">
    <name type="scientific">Ligilactobacillus aviarius</name>
    <dbReference type="NCBI Taxonomy" id="1606"/>
    <lineage>
        <taxon>Bacteria</taxon>
        <taxon>Bacillati</taxon>
        <taxon>Bacillota</taxon>
        <taxon>Bacilli</taxon>
        <taxon>Lactobacillales</taxon>
        <taxon>Lactobacillaceae</taxon>
        <taxon>Ligilactobacillus</taxon>
    </lineage>
</organism>
<comment type="caution">
    <text evidence="1">The sequence shown here is derived from an EMBL/GenBank/DDBJ whole genome shotgun (WGS) entry which is preliminary data.</text>
</comment>
<evidence type="ECO:0000313" key="1">
    <source>
        <dbReference type="EMBL" id="GEK41176.1"/>
    </source>
</evidence>
<dbReference type="EMBL" id="BJUI01000001">
    <property type="protein sequence ID" value="GEK41176.1"/>
    <property type="molecule type" value="Genomic_DNA"/>
</dbReference>
<gene>
    <name evidence="1" type="ORF">LAV01_00080</name>
</gene>
<evidence type="ECO:0000313" key="2">
    <source>
        <dbReference type="Proteomes" id="UP000321722"/>
    </source>
</evidence>
<keyword evidence="2" id="KW-1185">Reference proteome</keyword>